<dbReference type="AlphaFoldDB" id="A0A9N9JSD4"/>
<dbReference type="Pfam" id="PF00069">
    <property type="entry name" value="Pkinase"/>
    <property type="match status" value="1"/>
</dbReference>
<evidence type="ECO:0000259" key="1">
    <source>
        <dbReference type="PROSITE" id="PS50011"/>
    </source>
</evidence>
<feature type="non-terminal residue" evidence="2">
    <location>
        <position position="1"/>
    </location>
</feature>
<name>A0A9N9JSD4_9GLOM</name>
<gene>
    <name evidence="2" type="ORF">DERYTH_LOCUS21551</name>
</gene>
<dbReference type="InterPro" id="IPR000719">
    <property type="entry name" value="Prot_kinase_dom"/>
</dbReference>
<accession>A0A9N9JSD4</accession>
<dbReference type="SUPFAM" id="SSF56112">
    <property type="entry name" value="Protein kinase-like (PK-like)"/>
    <property type="match status" value="1"/>
</dbReference>
<dbReference type="PROSITE" id="PS50011">
    <property type="entry name" value="PROTEIN_KINASE_DOM"/>
    <property type="match status" value="1"/>
</dbReference>
<dbReference type="PANTHER" id="PTHR23257">
    <property type="entry name" value="SERINE-THREONINE PROTEIN KINASE"/>
    <property type="match status" value="1"/>
</dbReference>
<reference evidence="2" key="1">
    <citation type="submission" date="2021-06" db="EMBL/GenBank/DDBJ databases">
        <authorList>
            <person name="Kallberg Y."/>
            <person name="Tangrot J."/>
            <person name="Rosling A."/>
        </authorList>
    </citation>
    <scope>NUCLEOTIDE SEQUENCE</scope>
    <source>
        <strain evidence="2">MA453B</strain>
    </source>
</reference>
<proteinExistence type="predicted"/>
<sequence length="97" mass="11608">KLLLADFGLSNSLESKEGYTSEFRRAQAYVDPKLLRRKPNHRHEKSSDIYSFGVLMWEIYTRRIPFAKSDHDDLFSLELFFGLRMRNWNVYGLYKNI</sequence>
<dbReference type="Proteomes" id="UP000789405">
    <property type="component" value="Unassembled WGS sequence"/>
</dbReference>
<keyword evidence="3" id="KW-1185">Reference proteome</keyword>
<feature type="domain" description="Protein kinase" evidence="1">
    <location>
        <begin position="1"/>
        <end position="97"/>
    </location>
</feature>
<organism evidence="2 3">
    <name type="scientific">Dentiscutata erythropus</name>
    <dbReference type="NCBI Taxonomy" id="1348616"/>
    <lineage>
        <taxon>Eukaryota</taxon>
        <taxon>Fungi</taxon>
        <taxon>Fungi incertae sedis</taxon>
        <taxon>Mucoromycota</taxon>
        <taxon>Glomeromycotina</taxon>
        <taxon>Glomeromycetes</taxon>
        <taxon>Diversisporales</taxon>
        <taxon>Gigasporaceae</taxon>
        <taxon>Dentiscutata</taxon>
    </lineage>
</organism>
<dbReference type="InterPro" id="IPR011009">
    <property type="entry name" value="Kinase-like_dom_sf"/>
</dbReference>
<dbReference type="OrthoDB" id="2445161at2759"/>
<dbReference type="InterPro" id="IPR050167">
    <property type="entry name" value="Ser_Thr_protein_kinase"/>
</dbReference>
<evidence type="ECO:0000313" key="2">
    <source>
        <dbReference type="EMBL" id="CAG8791639.1"/>
    </source>
</evidence>
<dbReference type="GO" id="GO:0004672">
    <property type="term" value="F:protein kinase activity"/>
    <property type="evidence" value="ECO:0007669"/>
    <property type="project" value="InterPro"/>
</dbReference>
<comment type="caution">
    <text evidence="2">The sequence shown here is derived from an EMBL/GenBank/DDBJ whole genome shotgun (WGS) entry which is preliminary data.</text>
</comment>
<dbReference type="Gene3D" id="1.10.510.10">
    <property type="entry name" value="Transferase(Phosphotransferase) domain 1"/>
    <property type="match status" value="1"/>
</dbReference>
<evidence type="ECO:0000313" key="3">
    <source>
        <dbReference type="Proteomes" id="UP000789405"/>
    </source>
</evidence>
<dbReference type="GO" id="GO:0007165">
    <property type="term" value="P:signal transduction"/>
    <property type="evidence" value="ECO:0007669"/>
    <property type="project" value="TreeGrafter"/>
</dbReference>
<protein>
    <submittedName>
        <fullName evidence="2">3302_t:CDS:1</fullName>
    </submittedName>
</protein>
<dbReference type="GO" id="GO:0005737">
    <property type="term" value="C:cytoplasm"/>
    <property type="evidence" value="ECO:0007669"/>
    <property type="project" value="TreeGrafter"/>
</dbReference>
<dbReference type="GO" id="GO:0005524">
    <property type="term" value="F:ATP binding"/>
    <property type="evidence" value="ECO:0007669"/>
    <property type="project" value="InterPro"/>
</dbReference>
<dbReference type="EMBL" id="CAJVPY010027760">
    <property type="protein sequence ID" value="CAG8791639.1"/>
    <property type="molecule type" value="Genomic_DNA"/>
</dbReference>